<feature type="coiled-coil region" evidence="1">
    <location>
        <begin position="290"/>
        <end position="357"/>
    </location>
</feature>
<dbReference type="Pfam" id="PF13514">
    <property type="entry name" value="AAA_27"/>
    <property type="match status" value="1"/>
</dbReference>
<gene>
    <name evidence="4" type="ORF">FN924_05705</name>
</gene>
<dbReference type="RefSeq" id="WP_143892565.1">
    <property type="nucleotide sequence ID" value="NZ_CP041666.1"/>
</dbReference>
<dbReference type="Gene3D" id="3.40.50.300">
    <property type="entry name" value="P-loop containing nucleotide triphosphate hydrolases"/>
    <property type="match status" value="2"/>
</dbReference>
<sequence length="978" mass="115308">MKINSAYIYGFGKWEHQELDFSKHSFSMIIGENESGKSTIRQFLLFMLFGFPPRKREFYRPNTGGNVGGRLAISTEDEGEIVLERDHNRFNGELQCYLSNGERKSEEWFRTNVVGLSLDTYQSIFSFDAQELYQLHTMKAEELGEVLLGVGMTGSDQIYAIEKRLDQYLNELFKPQGRNPAINQQVERLEAISQEIARLEHEQELYVQTRDEQRQLQQTLQELIDKQEELQEKEARLTKKLEIHPQMVDYYVTLSELTRLEKAEANRFPTQGVERYQQLKDKLLPILSEIRVLKSTIESYETDITEIEKQLVSHEQLRKMEHLLQRANTIQQVKLNMDFKHNESDHLKEELRQLLQRINAGIEVSDLDEISIPFHIEDYWNQLHQEKEKLIHSQNQLSEESSALERQRKNIEVQQDRLKRELLPEQKVQELEAIRDRYDFSPGGQNNSSWSKAQNKRIRRSTQQLILGGILAFLFGIAGYFLHVELLFPIGVSIAILSIGQVIFVRNFIKNDKSESLTTGEVELYTKAKRQLESHYALIEEWRQLEAHFVQIRTTSLKLQEKEQFYEQAAQQLQQKVHQQIEAYPFLERIELSYWPRLYSYLEAALEKRKQWQQIQKELVELYNTYQTFEAELTDVVKVETVSLKNVDNAMEELSQQYRAQKQLMEQMEYLKHQVEEKTTRLSEFEERIIPYEDEIQQLFEVTGVHEEDEYLKRGALHEKWEKADQHFRQLYHALSVSLANHELEELRSVPPIEQEKIELEREQVRKTLEEQFITIKDIRQSIADLHSKLTMMEKSEHYSKYLHEFYAEKVTLQEQIKRWTTYKIAQTALQKAKQNYLDNHMPTIMEVTTALFKQLTDGKYKRVFAPMDGNSIQVENDRGQRFQVNQLSQGTSDQLYIALRLALGTVMSEQYGLPFIMDDAFVHFDEKRSGRMMDILVHLSERHQVLLFSCRAELLPSSEDVHVISLSGNLTENRSHS</sequence>
<keyword evidence="1" id="KW-0175">Coiled coil</keyword>
<feature type="transmembrane region" description="Helical" evidence="2">
    <location>
        <begin position="465"/>
        <end position="482"/>
    </location>
</feature>
<proteinExistence type="predicted"/>
<evidence type="ECO:0000313" key="4">
    <source>
        <dbReference type="EMBL" id="QDP39714.1"/>
    </source>
</evidence>
<dbReference type="InterPro" id="IPR027417">
    <property type="entry name" value="P-loop_NTPase"/>
</dbReference>
<dbReference type="Proteomes" id="UP000315215">
    <property type="component" value="Chromosome"/>
</dbReference>
<protein>
    <submittedName>
        <fullName evidence="4">AAA family ATPase</fullName>
    </submittedName>
</protein>
<name>A0A516KE80_9BACI</name>
<keyword evidence="2" id="KW-0472">Membrane</keyword>
<dbReference type="KEGG" id="aqt:FN924_05705"/>
<accession>A0A516KE80</accession>
<evidence type="ECO:0000313" key="5">
    <source>
        <dbReference type="Proteomes" id="UP000315215"/>
    </source>
</evidence>
<evidence type="ECO:0000256" key="1">
    <source>
        <dbReference type="SAM" id="Coils"/>
    </source>
</evidence>
<feature type="transmembrane region" description="Helical" evidence="2">
    <location>
        <begin position="488"/>
        <end position="509"/>
    </location>
</feature>
<dbReference type="SUPFAM" id="SSF52540">
    <property type="entry name" value="P-loop containing nucleoside triphosphate hydrolases"/>
    <property type="match status" value="1"/>
</dbReference>
<evidence type="ECO:0000259" key="3">
    <source>
        <dbReference type="Pfam" id="PF13514"/>
    </source>
</evidence>
<feature type="coiled-coil region" evidence="1">
    <location>
        <begin position="182"/>
        <end position="240"/>
    </location>
</feature>
<dbReference type="PANTHER" id="PTHR41259">
    <property type="entry name" value="DOUBLE-STRAND BREAK REPAIR RAD50 ATPASE, PUTATIVE-RELATED"/>
    <property type="match status" value="1"/>
</dbReference>
<keyword evidence="5" id="KW-1185">Reference proteome</keyword>
<feature type="domain" description="YhaN AAA" evidence="3">
    <location>
        <begin position="1"/>
        <end position="200"/>
    </location>
</feature>
<reference evidence="4 5" key="1">
    <citation type="submission" date="2019-07" db="EMBL/GenBank/DDBJ databases">
        <authorList>
            <person name="Li J."/>
        </authorList>
    </citation>
    <scope>NUCLEOTIDE SEQUENCE [LARGE SCALE GENOMIC DNA]</scope>
    <source>
        <strain evidence="4 5">TKL69</strain>
    </source>
</reference>
<dbReference type="OrthoDB" id="9764467at2"/>
<dbReference type="EMBL" id="CP041666">
    <property type="protein sequence ID" value="QDP39714.1"/>
    <property type="molecule type" value="Genomic_DNA"/>
</dbReference>
<evidence type="ECO:0000256" key="2">
    <source>
        <dbReference type="SAM" id="Phobius"/>
    </source>
</evidence>
<organism evidence="4 5">
    <name type="scientific">Radiobacillus deserti</name>
    <dbReference type="NCBI Taxonomy" id="2594883"/>
    <lineage>
        <taxon>Bacteria</taxon>
        <taxon>Bacillati</taxon>
        <taxon>Bacillota</taxon>
        <taxon>Bacilli</taxon>
        <taxon>Bacillales</taxon>
        <taxon>Bacillaceae</taxon>
        <taxon>Radiobacillus</taxon>
    </lineage>
</organism>
<dbReference type="PANTHER" id="PTHR41259:SF1">
    <property type="entry name" value="DOUBLE-STRAND BREAK REPAIR RAD50 ATPASE, PUTATIVE-RELATED"/>
    <property type="match status" value="1"/>
</dbReference>
<dbReference type="InterPro" id="IPR038734">
    <property type="entry name" value="YhaN_AAA"/>
</dbReference>
<dbReference type="AlphaFoldDB" id="A0A516KE80"/>
<feature type="coiled-coil region" evidence="1">
    <location>
        <begin position="644"/>
        <end position="688"/>
    </location>
</feature>
<feature type="coiled-coil region" evidence="1">
    <location>
        <begin position="387"/>
        <end position="421"/>
    </location>
</feature>
<keyword evidence="2" id="KW-1133">Transmembrane helix</keyword>
<keyword evidence="2" id="KW-0812">Transmembrane</keyword>